<protein>
    <recommendedName>
        <fullName evidence="1">Putative T7SS secretion signal domain-containing protein</fullName>
    </recommendedName>
</protein>
<dbReference type="AlphaFoldDB" id="A0A512PF88"/>
<proteinExistence type="predicted"/>
<sequence length="575" mass="61320">MSASTFAVAGDPPTVRVRAAQARSTGYSLVGVGDALGRLTADGWSGRAADSFRESAGTEPRRWHDAGQAFIDASAAYYAFADALALTQAEAEAAAADYLRGDQTTRTARATWEAQTRSAQMATDPSLAIARAVIPLQEPFHDPGEAIRDAAETRYETAVAQLDAAAHTCAAAVRAASEAAPRRRNWFESGAAFVGGVLLGAGEAVWGMMTMQPGTPWSLLSSLWRVSTGDLTAEEWRAQWGLTLEGTEGLFAALTTDPVGFGVAFGKSMVDWDTWSDDPARALGHLVPDAALSVLNAGARGASVTDDVADAASATSRLGGYLDDATAAAARRQDYTLADGAQYSTHWAQHQISTERTSQHIIEELLADEDLFRRHSLTPWTRDDLVTIATHRAVGDLSTAERAVLREIADALPPPATGEVVQKVLTVGAAKTMLEASPGTDAATRVSGSVTRIEDSAHLDSVRKLQQSLRLDFDNHSFPPDDVAEYVLRMESPVDTEVSRFSSMGGSGASDGWVDPYTGNGFLKSSDLIPEYRIPLDNKGQGQAMMPGAEMWEIMANGDQRLAAVFDGQQWIKAL</sequence>
<evidence type="ECO:0000259" key="1">
    <source>
        <dbReference type="Pfam" id="PF21725"/>
    </source>
</evidence>
<accession>A0A512PF88</accession>
<name>A0A512PF88_9CELL</name>
<comment type="caution">
    <text evidence="2">The sequence shown here is derived from an EMBL/GenBank/DDBJ whole genome shotgun (WGS) entry which is preliminary data.</text>
</comment>
<keyword evidence="3" id="KW-1185">Reference proteome</keyword>
<feature type="domain" description="Putative T7SS secretion signal" evidence="1">
    <location>
        <begin position="8"/>
        <end position="182"/>
    </location>
</feature>
<gene>
    <name evidence="2" type="ORF">CSO01_25270</name>
</gene>
<evidence type="ECO:0000313" key="2">
    <source>
        <dbReference type="EMBL" id="GEP69812.1"/>
    </source>
</evidence>
<evidence type="ECO:0000313" key="3">
    <source>
        <dbReference type="Proteomes" id="UP000321798"/>
    </source>
</evidence>
<reference evidence="2 3" key="1">
    <citation type="submission" date="2019-07" db="EMBL/GenBank/DDBJ databases">
        <title>Whole genome shotgun sequence of Cellulomonas soli NBRC 109434.</title>
        <authorList>
            <person name="Hosoyama A."/>
            <person name="Uohara A."/>
            <person name="Ohji S."/>
            <person name="Ichikawa N."/>
        </authorList>
    </citation>
    <scope>NUCLEOTIDE SEQUENCE [LARGE SCALE GENOMIC DNA]</scope>
    <source>
        <strain evidence="2 3">NBRC 109434</strain>
    </source>
</reference>
<organism evidence="2 3">
    <name type="scientific">Cellulomonas soli</name>
    <dbReference type="NCBI Taxonomy" id="931535"/>
    <lineage>
        <taxon>Bacteria</taxon>
        <taxon>Bacillati</taxon>
        <taxon>Actinomycetota</taxon>
        <taxon>Actinomycetes</taxon>
        <taxon>Micrococcales</taxon>
        <taxon>Cellulomonadaceae</taxon>
        <taxon>Cellulomonas</taxon>
    </lineage>
</organism>
<dbReference type="Pfam" id="PF21725">
    <property type="entry name" value="T7SS_signal"/>
    <property type="match status" value="1"/>
</dbReference>
<dbReference type="EMBL" id="BKAL01000008">
    <property type="protein sequence ID" value="GEP69812.1"/>
    <property type="molecule type" value="Genomic_DNA"/>
</dbReference>
<dbReference type="InterPro" id="IPR049082">
    <property type="entry name" value="T7SS_signal"/>
</dbReference>
<dbReference type="Proteomes" id="UP000321798">
    <property type="component" value="Unassembled WGS sequence"/>
</dbReference>
<dbReference type="RefSeq" id="WP_146953553.1">
    <property type="nucleotide sequence ID" value="NZ_BAABBJ010000001.1"/>
</dbReference>
<dbReference type="OrthoDB" id="3748032at2"/>